<dbReference type="AlphaFoldDB" id="A0AAP0PNJ7"/>
<evidence type="ECO:0000313" key="7">
    <source>
        <dbReference type="Proteomes" id="UP001420932"/>
    </source>
</evidence>
<keyword evidence="4" id="KW-1133">Transmembrane helix</keyword>
<keyword evidence="7" id="KW-1185">Reference proteome</keyword>
<evidence type="ECO:0000259" key="5">
    <source>
        <dbReference type="PROSITE" id="PS51292"/>
    </source>
</evidence>
<organism evidence="6 7">
    <name type="scientific">Stephania yunnanensis</name>
    <dbReference type="NCBI Taxonomy" id="152371"/>
    <lineage>
        <taxon>Eukaryota</taxon>
        <taxon>Viridiplantae</taxon>
        <taxon>Streptophyta</taxon>
        <taxon>Embryophyta</taxon>
        <taxon>Tracheophyta</taxon>
        <taxon>Spermatophyta</taxon>
        <taxon>Magnoliopsida</taxon>
        <taxon>Ranunculales</taxon>
        <taxon>Menispermaceae</taxon>
        <taxon>Menispermoideae</taxon>
        <taxon>Cissampelideae</taxon>
        <taxon>Stephania</taxon>
    </lineage>
</organism>
<keyword evidence="2" id="KW-0863">Zinc-finger</keyword>
<keyword evidence="4" id="KW-0472">Membrane</keyword>
<accession>A0AAP0PNJ7</accession>
<keyword evidence="1" id="KW-0479">Metal-binding</keyword>
<gene>
    <name evidence="6" type="ORF">Syun_008901</name>
</gene>
<dbReference type="SMART" id="SM00744">
    <property type="entry name" value="RINGv"/>
    <property type="match status" value="1"/>
</dbReference>
<evidence type="ECO:0000256" key="2">
    <source>
        <dbReference type="ARBA" id="ARBA00022771"/>
    </source>
</evidence>
<feature type="domain" description="RING-CH-type" evidence="5">
    <location>
        <begin position="71"/>
        <end position="136"/>
    </location>
</feature>
<keyword evidence="3" id="KW-0862">Zinc</keyword>
<dbReference type="InterPro" id="IPR011016">
    <property type="entry name" value="Znf_RING-CH"/>
</dbReference>
<comment type="caution">
    <text evidence="6">The sequence shown here is derived from an EMBL/GenBank/DDBJ whole genome shotgun (WGS) entry which is preliminary data.</text>
</comment>
<keyword evidence="4" id="KW-0812">Transmembrane</keyword>
<feature type="transmembrane region" description="Helical" evidence="4">
    <location>
        <begin position="172"/>
        <end position="190"/>
    </location>
</feature>
<dbReference type="PROSITE" id="PS51292">
    <property type="entry name" value="ZF_RING_CH"/>
    <property type="match status" value="1"/>
</dbReference>
<dbReference type="CDD" id="cd16495">
    <property type="entry name" value="RING_CH-C4HC3_MARCH"/>
    <property type="match status" value="1"/>
</dbReference>
<sequence length="195" mass="21275">MDHEMKTKDEFRDEVSINARSVVAAAGAVVARAEGDGVVKAKSSSVVVDEVGKDSCVIDIKGDDGATLSKDNWESEKICRICHLSAERPSEALDLIQIGCGCKGELGFAHRHCAEAWFKLKGNRYCEICGEVANNITGTGDSSRFMEEWNDGPVAGANSSGRGEAFWRGQPFCNFLMACLVIAFVLPWFFRVNLF</sequence>
<dbReference type="Proteomes" id="UP001420932">
    <property type="component" value="Unassembled WGS sequence"/>
</dbReference>
<evidence type="ECO:0000256" key="3">
    <source>
        <dbReference type="ARBA" id="ARBA00022833"/>
    </source>
</evidence>
<reference evidence="6 7" key="1">
    <citation type="submission" date="2024-01" db="EMBL/GenBank/DDBJ databases">
        <title>Genome assemblies of Stephania.</title>
        <authorList>
            <person name="Yang L."/>
        </authorList>
    </citation>
    <scope>NUCLEOTIDE SEQUENCE [LARGE SCALE GENOMIC DNA]</scope>
    <source>
        <strain evidence="6">YNDBR</strain>
        <tissue evidence="6">Leaf</tissue>
    </source>
</reference>
<dbReference type="InterPro" id="IPR013083">
    <property type="entry name" value="Znf_RING/FYVE/PHD"/>
</dbReference>
<evidence type="ECO:0000256" key="4">
    <source>
        <dbReference type="SAM" id="Phobius"/>
    </source>
</evidence>
<dbReference type="PANTHER" id="PTHR46214:SF8">
    <property type="entry name" value="RING_FYVE_PHD ZINC FINGER SUPERFAMILY PROTEIN"/>
    <property type="match status" value="1"/>
</dbReference>
<dbReference type="Pfam" id="PF12906">
    <property type="entry name" value="RINGv"/>
    <property type="match status" value="1"/>
</dbReference>
<dbReference type="EMBL" id="JBBNAF010000004">
    <property type="protein sequence ID" value="KAK9150592.1"/>
    <property type="molecule type" value="Genomic_DNA"/>
</dbReference>
<proteinExistence type="predicted"/>
<dbReference type="PANTHER" id="PTHR46214">
    <property type="entry name" value="ZINC FINGER, RING-CH-TYPE"/>
    <property type="match status" value="1"/>
</dbReference>
<dbReference type="SUPFAM" id="SSF57850">
    <property type="entry name" value="RING/U-box"/>
    <property type="match status" value="1"/>
</dbReference>
<dbReference type="GO" id="GO:0008270">
    <property type="term" value="F:zinc ion binding"/>
    <property type="evidence" value="ECO:0007669"/>
    <property type="project" value="UniProtKB-KW"/>
</dbReference>
<evidence type="ECO:0000313" key="6">
    <source>
        <dbReference type="EMBL" id="KAK9150592.1"/>
    </source>
</evidence>
<evidence type="ECO:0000256" key="1">
    <source>
        <dbReference type="ARBA" id="ARBA00022723"/>
    </source>
</evidence>
<protein>
    <recommendedName>
        <fullName evidence="5">RING-CH-type domain-containing protein</fullName>
    </recommendedName>
</protein>
<dbReference type="Gene3D" id="3.30.40.10">
    <property type="entry name" value="Zinc/RING finger domain, C3HC4 (zinc finger)"/>
    <property type="match status" value="1"/>
</dbReference>
<name>A0AAP0PNJ7_9MAGN</name>